<evidence type="ECO:0008006" key="3">
    <source>
        <dbReference type="Google" id="ProtNLM"/>
    </source>
</evidence>
<comment type="caution">
    <text evidence="2">The sequence shown here is derived from an EMBL/GenBank/DDBJ whole genome shotgun (WGS) entry which is preliminary data.</text>
</comment>
<feature type="compositionally biased region" description="Polar residues" evidence="1">
    <location>
        <begin position="32"/>
        <end position="46"/>
    </location>
</feature>
<organism evidence="2">
    <name type="scientific">Sesamum latifolium</name>
    <dbReference type="NCBI Taxonomy" id="2727402"/>
    <lineage>
        <taxon>Eukaryota</taxon>
        <taxon>Viridiplantae</taxon>
        <taxon>Streptophyta</taxon>
        <taxon>Embryophyta</taxon>
        <taxon>Tracheophyta</taxon>
        <taxon>Spermatophyta</taxon>
        <taxon>Magnoliopsida</taxon>
        <taxon>eudicotyledons</taxon>
        <taxon>Gunneridae</taxon>
        <taxon>Pentapetalae</taxon>
        <taxon>asterids</taxon>
        <taxon>lamiids</taxon>
        <taxon>Lamiales</taxon>
        <taxon>Pedaliaceae</taxon>
        <taxon>Sesamum</taxon>
    </lineage>
</organism>
<feature type="region of interest" description="Disordered" evidence="1">
    <location>
        <begin position="32"/>
        <end position="54"/>
    </location>
</feature>
<sequence>MRRRRRGGRCSGPRPASLPILWATLPSPLTVNRATARSPTSPSHSGRVNRATVRWATSPSHSIWATARSPTSLRRRPPRRRLDLWRASGEGGGGVRKLWRR</sequence>
<reference evidence="2" key="1">
    <citation type="submission" date="2020-06" db="EMBL/GenBank/DDBJ databases">
        <authorList>
            <person name="Li T."/>
            <person name="Hu X."/>
            <person name="Zhang T."/>
            <person name="Song X."/>
            <person name="Zhang H."/>
            <person name="Dai N."/>
            <person name="Sheng W."/>
            <person name="Hou X."/>
            <person name="Wei L."/>
        </authorList>
    </citation>
    <scope>NUCLEOTIDE SEQUENCE</scope>
    <source>
        <strain evidence="2">KEN1</strain>
        <tissue evidence="2">Leaf</tissue>
    </source>
</reference>
<reference evidence="2" key="2">
    <citation type="journal article" date="2024" name="Plant">
        <title>Genomic evolution and insights into agronomic trait innovations of Sesamum species.</title>
        <authorList>
            <person name="Miao H."/>
            <person name="Wang L."/>
            <person name="Qu L."/>
            <person name="Liu H."/>
            <person name="Sun Y."/>
            <person name="Le M."/>
            <person name="Wang Q."/>
            <person name="Wei S."/>
            <person name="Zheng Y."/>
            <person name="Lin W."/>
            <person name="Duan Y."/>
            <person name="Cao H."/>
            <person name="Xiong S."/>
            <person name="Wang X."/>
            <person name="Wei L."/>
            <person name="Li C."/>
            <person name="Ma Q."/>
            <person name="Ju M."/>
            <person name="Zhao R."/>
            <person name="Li G."/>
            <person name="Mu C."/>
            <person name="Tian Q."/>
            <person name="Mei H."/>
            <person name="Zhang T."/>
            <person name="Gao T."/>
            <person name="Zhang H."/>
        </authorList>
    </citation>
    <scope>NUCLEOTIDE SEQUENCE</scope>
    <source>
        <strain evidence="2">KEN1</strain>
    </source>
</reference>
<proteinExistence type="predicted"/>
<name>A0AAW2X697_9LAMI</name>
<evidence type="ECO:0000313" key="2">
    <source>
        <dbReference type="EMBL" id="KAL0449000.1"/>
    </source>
</evidence>
<gene>
    <name evidence="2" type="ORF">Slati_1456400</name>
</gene>
<dbReference type="AlphaFoldDB" id="A0AAW2X697"/>
<accession>A0AAW2X697</accession>
<evidence type="ECO:0000256" key="1">
    <source>
        <dbReference type="SAM" id="MobiDB-lite"/>
    </source>
</evidence>
<dbReference type="EMBL" id="JACGWN010000005">
    <property type="protein sequence ID" value="KAL0449000.1"/>
    <property type="molecule type" value="Genomic_DNA"/>
</dbReference>
<protein>
    <recommendedName>
        <fullName evidence="3">Secreted protein</fullName>
    </recommendedName>
</protein>